<feature type="transmembrane region" description="Helical" evidence="1">
    <location>
        <begin position="26"/>
        <end position="43"/>
    </location>
</feature>
<proteinExistence type="predicted"/>
<name>K2G2P7_9BACT</name>
<dbReference type="EMBL" id="AMFJ01000165">
    <property type="protein sequence ID" value="EKE29478.1"/>
    <property type="molecule type" value="Genomic_DNA"/>
</dbReference>
<keyword evidence="1" id="KW-0472">Membrane</keyword>
<reference evidence="2" key="1">
    <citation type="journal article" date="2012" name="Science">
        <title>Fermentation, hydrogen, and sulfur metabolism in multiple uncultivated bacterial phyla.</title>
        <authorList>
            <person name="Wrighton K.C."/>
            <person name="Thomas B.C."/>
            <person name="Sharon I."/>
            <person name="Miller C.S."/>
            <person name="Castelle C.J."/>
            <person name="VerBerkmoes N.C."/>
            <person name="Wilkins M.J."/>
            <person name="Hettich R.L."/>
            <person name="Lipton M.S."/>
            <person name="Williams K.H."/>
            <person name="Long P.E."/>
            <person name="Banfield J.F."/>
        </authorList>
    </citation>
    <scope>NUCLEOTIDE SEQUENCE [LARGE SCALE GENOMIC DNA]</scope>
</reference>
<organism evidence="2">
    <name type="scientific">uncultured bacterium</name>
    <name type="common">gcode 4</name>
    <dbReference type="NCBI Taxonomy" id="1234023"/>
    <lineage>
        <taxon>Bacteria</taxon>
        <taxon>environmental samples</taxon>
    </lineage>
</organism>
<keyword evidence="1" id="KW-1133">Transmembrane helix</keyword>
<gene>
    <name evidence="2" type="ORF">ACD_2C00165G0004</name>
</gene>
<sequence length="289" mass="34787">MIENKYRYIKILKAHFNFLFENKYDVLKFVIYVCFFSYLLFTWQKTYSPDGEAILNSAWEQTSIEENNPMNDTTFTLGKKIQKKPVLTLDLNPDLAKVDDTLLKAIKFNVESKIFKDKVTPLDLTIDTTRIDPRWRVTWNKLMLSWKIKDLSESMKVLVHELGHLVDLHYLPNLWDYDPSENFYNISWLSYNVKKKWSKMQDFLSGYALTNKYEDFAESFTFFIFHNEEFKSRAAKNIMIARKYNFFKKYVFINTEFSSTSFEKLQVSYYNWDSTKIPVNLKKYLYYIR</sequence>
<keyword evidence="1" id="KW-0812">Transmembrane</keyword>
<evidence type="ECO:0000313" key="2">
    <source>
        <dbReference type="EMBL" id="EKE29478.1"/>
    </source>
</evidence>
<accession>K2G2P7</accession>
<dbReference type="Gene3D" id="3.40.390.70">
    <property type="match status" value="1"/>
</dbReference>
<comment type="caution">
    <text evidence="2">The sequence shown here is derived from an EMBL/GenBank/DDBJ whole genome shotgun (WGS) entry which is preliminary data.</text>
</comment>
<dbReference type="SUPFAM" id="SSF55486">
    <property type="entry name" value="Metalloproteases ('zincins'), catalytic domain"/>
    <property type="match status" value="1"/>
</dbReference>
<evidence type="ECO:0000256" key="1">
    <source>
        <dbReference type="SAM" id="Phobius"/>
    </source>
</evidence>
<dbReference type="AlphaFoldDB" id="K2G2P7"/>
<protein>
    <submittedName>
        <fullName evidence="2">Uncharacterized protein</fullName>
    </submittedName>
</protein>